<reference evidence="1 2" key="1">
    <citation type="submission" date="2024-03" db="EMBL/GenBank/DDBJ databases">
        <title>Human intestinal bacterial collection.</title>
        <authorList>
            <person name="Pauvert C."/>
            <person name="Hitch T.C.A."/>
            <person name="Clavel T."/>
        </authorList>
    </citation>
    <scope>NUCLEOTIDE SEQUENCE [LARGE SCALE GENOMIC DNA]</scope>
    <source>
        <strain evidence="1 2">CLA-AA-H192</strain>
    </source>
</reference>
<accession>A0ABV1G478</accession>
<keyword evidence="2" id="KW-1185">Reference proteome</keyword>
<sequence>MARKPSGGWGKFFFGLLAGVLCCAIAAGVFALCRKGGAETKLEGSGFDSPEAAMQAYLDGLLNGDAEKAISSFAIETFTAHFDWKTYAERRSMYLPNSYSPDWFGAEQVNLAVRFRDAAGALYTQYRLIALADTPL</sequence>
<dbReference type="RefSeq" id="WP_349134921.1">
    <property type="nucleotide sequence ID" value="NZ_JBBMFF010000139.1"/>
</dbReference>
<name>A0ABV1G478_9FIRM</name>
<evidence type="ECO:0000313" key="1">
    <source>
        <dbReference type="EMBL" id="MEQ2510216.1"/>
    </source>
</evidence>
<comment type="caution">
    <text evidence="1">The sequence shown here is derived from an EMBL/GenBank/DDBJ whole genome shotgun (WGS) entry which is preliminary data.</text>
</comment>
<gene>
    <name evidence="1" type="ORF">WMO66_02965</name>
</gene>
<dbReference type="Proteomes" id="UP001491552">
    <property type="component" value="Unassembled WGS sequence"/>
</dbReference>
<dbReference type="EMBL" id="JBBMFF010000139">
    <property type="protein sequence ID" value="MEQ2510216.1"/>
    <property type="molecule type" value="Genomic_DNA"/>
</dbReference>
<evidence type="ECO:0000313" key="2">
    <source>
        <dbReference type="Proteomes" id="UP001491552"/>
    </source>
</evidence>
<organism evidence="1 2">
    <name type="scientific">Faecousia intestinalis</name>
    <dbReference type="NCBI Taxonomy" id="3133167"/>
    <lineage>
        <taxon>Bacteria</taxon>
        <taxon>Bacillati</taxon>
        <taxon>Bacillota</taxon>
        <taxon>Clostridia</taxon>
        <taxon>Eubacteriales</taxon>
        <taxon>Oscillospiraceae</taxon>
        <taxon>Faecousia</taxon>
    </lineage>
</organism>
<proteinExistence type="predicted"/>
<protein>
    <submittedName>
        <fullName evidence="1">Uncharacterized protein</fullName>
    </submittedName>
</protein>